<dbReference type="EMBL" id="PGCJ01001347">
    <property type="protein sequence ID" value="PLW06149.1"/>
    <property type="molecule type" value="Genomic_DNA"/>
</dbReference>
<sequence>MSMPIGGHHPAKPSPGYGRLVEVELRRQVETYLEDPFLLLNQQCPAAAVSQAIQLQG</sequence>
<dbReference type="AlphaFoldDB" id="A0A2N5RYT3"/>
<name>A0A2N5RYT3_9BASI</name>
<gene>
    <name evidence="1" type="ORF">PCANC_28533</name>
</gene>
<dbReference type="Proteomes" id="UP000235388">
    <property type="component" value="Unassembled WGS sequence"/>
</dbReference>
<reference evidence="1 2" key="1">
    <citation type="submission" date="2017-11" db="EMBL/GenBank/DDBJ databases">
        <title>De novo assembly and phasing of dikaryotic genomes from two isolates of Puccinia coronata f. sp. avenae, the causal agent of oat crown rust.</title>
        <authorList>
            <person name="Miller M.E."/>
            <person name="Zhang Y."/>
            <person name="Omidvar V."/>
            <person name="Sperschneider J."/>
            <person name="Schwessinger B."/>
            <person name="Raley C."/>
            <person name="Palmer J.M."/>
            <person name="Garnica D."/>
            <person name="Upadhyaya N."/>
            <person name="Rathjen J."/>
            <person name="Taylor J.M."/>
            <person name="Park R.F."/>
            <person name="Dodds P.N."/>
            <person name="Hirsch C.D."/>
            <person name="Kianian S.F."/>
            <person name="Figueroa M."/>
        </authorList>
    </citation>
    <scope>NUCLEOTIDE SEQUENCE [LARGE SCALE GENOMIC DNA]</scope>
    <source>
        <strain evidence="1">12NC29</strain>
    </source>
</reference>
<protein>
    <submittedName>
        <fullName evidence="1">Uncharacterized protein</fullName>
    </submittedName>
</protein>
<proteinExistence type="predicted"/>
<organism evidence="1 2">
    <name type="scientific">Puccinia coronata f. sp. avenae</name>
    <dbReference type="NCBI Taxonomy" id="200324"/>
    <lineage>
        <taxon>Eukaryota</taxon>
        <taxon>Fungi</taxon>
        <taxon>Dikarya</taxon>
        <taxon>Basidiomycota</taxon>
        <taxon>Pucciniomycotina</taxon>
        <taxon>Pucciniomycetes</taxon>
        <taxon>Pucciniales</taxon>
        <taxon>Pucciniaceae</taxon>
        <taxon>Puccinia</taxon>
    </lineage>
</organism>
<evidence type="ECO:0000313" key="1">
    <source>
        <dbReference type="EMBL" id="PLW06149.1"/>
    </source>
</evidence>
<keyword evidence="2" id="KW-1185">Reference proteome</keyword>
<evidence type="ECO:0000313" key="2">
    <source>
        <dbReference type="Proteomes" id="UP000235388"/>
    </source>
</evidence>
<comment type="caution">
    <text evidence="1">The sequence shown here is derived from an EMBL/GenBank/DDBJ whole genome shotgun (WGS) entry which is preliminary data.</text>
</comment>
<accession>A0A2N5RYT3</accession>